<evidence type="ECO:0000256" key="2">
    <source>
        <dbReference type="ARBA" id="ARBA00004613"/>
    </source>
</evidence>
<gene>
    <name evidence="10" type="ORF">CVLEPA_LOCUS18516</name>
</gene>
<dbReference type="SUPFAM" id="SSF57190">
    <property type="entry name" value="Colipase-like"/>
    <property type="match status" value="1"/>
</dbReference>
<dbReference type="PROSITE" id="PS51342">
    <property type="entry name" value="COLIPASE_2"/>
    <property type="match status" value="1"/>
</dbReference>
<dbReference type="Pfam" id="PF01114">
    <property type="entry name" value="Colipase"/>
    <property type="match status" value="1"/>
</dbReference>
<accession>A0ABP0G737</accession>
<organism evidence="10 11">
    <name type="scientific">Clavelina lepadiformis</name>
    <name type="common">Light-bulb sea squirt</name>
    <name type="synonym">Ascidia lepadiformis</name>
    <dbReference type="NCBI Taxonomy" id="159417"/>
    <lineage>
        <taxon>Eukaryota</taxon>
        <taxon>Metazoa</taxon>
        <taxon>Chordata</taxon>
        <taxon>Tunicata</taxon>
        <taxon>Ascidiacea</taxon>
        <taxon>Aplousobranchia</taxon>
        <taxon>Clavelinidae</taxon>
        <taxon>Clavelina</taxon>
    </lineage>
</organism>
<dbReference type="Proteomes" id="UP001642483">
    <property type="component" value="Unassembled WGS sequence"/>
</dbReference>
<comment type="caution">
    <text evidence="10">The sequence shown here is derived from an EMBL/GenBank/DDBJ whole genome shotgun (WGS) entry which is preliminary data.</text>
</comment>
<dbReference type="PANTHER" id="PTHR10041">
    <property type="entry name" value="COLIPASE"/>
    <property type="match status" value="1"/>
</dbReference>
<dbReference type="SMART" id="SM00023">
    <property type="entry name" value="COLIPASE"/>
    <property type="match status" value="1"/>
</dbReference>
<dbReference type="InterPro" id="IPR001981">
    <property type="entry name" value="Colipase"/>
</dbReference>
<keyword evidence="5" id="KW-0222">Digestion</keyword>
<protein>
    <recommendedName>
        <fullName evidence="9">Colipase N-terminal domain-containing protein</fullName>
    </recommendedName>
</protein>
<feature type="signal peptide" evidence="8">
    <location>
        <begin position="1"/>
        <end position="18"/>
    </location>
</feature>
<keyword evidence="6" id="KW-0443">Lipid metabolism</keyword>
<evidence type="ECO:0000256" key="8">
    <source>
        <dbReference type="SAM" id="SignalP"/>
    </source>
</evidence>
<dbReference type="PRINTS" id="PR00128">
    <property type="entry name" value="COLIPASE"/>
</dbReference>
<evidence type="ECO:0000256" key="7">
    <source>
        <dbReference type="ARBA" id="ARBA00023157"/>
    </source>
</evidence>
<evidence type="ECO:0000256" key="5">
    <source>
        <dbReference type="ARBA" id="ARBA00022757"/>
    </source>
</evidence>
<name>A0ABP0G737_CLALP</name>
<dbReference type="InterPro" id="IPR017913">
    <property type="entry name" value="Colipase_N"/>
</dbReference>
<keyword evidence="8" id="KW-0732">Signal</keyword>
<reference evidence="10 11" key="1">
    <citation type="submission" date="2024-02" db="EMBL/GenBank/DDBJ databases">
        <authorList>
            <person name="Daric V."/>
            <person name="Darras S."/>
        </authorList>
    </citation>
    <scope>NUCLEOTIDE SEQUENCE [LARGE SCALE GENOMIC DNA]</scope>
</reference>
<evidence type="ECO:0000259" key="9">
    <source>
        <dbReference type="Pfam" id="PF01114"/>
    </source>
</evidence>
<keyword evidence="4" id="KW-0964">Secreted</keyword>
<proteinExistence type="predicted"/>
<evidence type="ECO:0000256" key="1">
    <source>
        <dbReference type="ARBA" id="ARBA00003508"/>
    </source>
</evidence>
<dbReference type="EMBL" id="CAWYQH010000102">
    <property type="protein sequence ID" value="CAK8686599.1"/>
    <property type="molecule type" value="Genomic_DNA"/>
</dbReference>
<comment type="subcellular location">
    <subcellularLocation>
        <location evidence="2">Secreted</location>
    </subcellularLocation>
</comment>
<evidence type="ECO:0000256" key="6">
    <source>
        <dbReference type="ARBA" id="ARBA00023098"/>
    </source>
</evidence>
<evidence type="ECO:0000313" key="10">
    <source>
        <dbReference type="EMBL" id="CAK8686599.1"/>
    </source>
</evidence>
<evidence type="ECO:0000256" key="3">
    <source>
        <dbReference type="ARBA" id="ARBA00011263"/>
    </source>
</evidence>
<dbReference type="PANTHER" id="PTHR10041:SF9">
    <property type="entry name" value="COLIPASE"/>
    <property type="match status" value="1"/>
</dbReference>
<dbReference type="Gene3D" id="2.10.80.10">
    <property type="entry name" value="Lipase, subunit A"/>
    <property type="match status" value="1"/>
</dbReference>
<evidence type="ECO:0000313" key="11">
    <source>
        <dbReference type="Proteomes" id="UP001642483"/>
    </source>
</evidence>
<evidence type="ECO:0000256" key="4">
    <source>
        <dbReference type="ARBA" id="ARBA00022525"/>
    </source>
</evidence>
<feature type="chain" id="PRO_5045238965" description="Colipase N-terminal domain-containing protein" evidence="8">
    <location>
        <begin position="19"/>
        <end position="100"/>
    </location>
</feature>
<sequence length="100" mass="11476">MRSVTLLFVVLLWTAADAQLVELTDLDNGELCFEGDQCKSYCCQRDSYTEIARCQAYNPEGARCQNDGIWDVYDYCPCELGLDCRKDSWDVYYCVDPNDS</sequence>
<keyword evidence="7" id="KW-1015">Disulfide bond</keyword>
<feature type="domain" description="Colipase N-terminal" evidence="9">
    <location>
        <begin position="25"/>
        <end position="55"/>
    </location>
</feature>
<comment type="function">
    <text evidence="1">Colipase is a cofactor of pancreatic lipase. It allows the lipase to anchor itself to the lipid-water interface. Without colipase the enzyme is washed off by bile salts, which have an inhibitory effect on the lipase.</text>
</comment>
<keyword evidence="11" id="KW-1185">Reference proteome</keyword>
<comment type="subunit">
    <text evidence="3">Forms a 1:1 stoichiometric complex with pancreatic lipase.</text>
</comment>